<gene>
    <name evidence="2" type="ORF">AVDCRST_MAG77-4310</name>
</gene>
<evidence type="ECO:0000313" key="2">
    <source>
        <dbReference type="EMBL" id="CAA9279945.1"/>
    </source>
</evidence>
<evidence type="ECO:0000259" key="1">
    <source>
        <dbReference type="Pfam" id="PF00535"/>
    </source>
</evidence>
<dbReference type="PANTHER" id="PTHR43685">
    <property type="entry name" value="GLYCOSYLTRANSFERASE"/>
    <property type="match status" value="1"/>
</dbReference>
<organism evidence="2">
    <name type="scientific">uncultured Chloroflexota bacterium</name>
    <dbReference type="NCBI Taxonomy" id="166587"/>
    <lineage>
        <taxon>Bacteria</taxon>
        <taxon>Bacillati</taxon>
        <taxon>Chloroflexota</taxon>
        <taxon>environmental samples</taxon>
    </lineage>
</organism>
<dbReference type="EMBL" id="CADCTC010000204">
    <property type="protein sequence ID" value="CAA9279945.1"/>
    <property type="molecule type" value="Genomic_DNA"/>
</dbReference>
<keyword evidence="2" id="KW-0808">Transferase</keyword>
<feature type="domain" description="Glycosyltransferase 2-like" evidence="1">
    <location>
        <begin position="18"/>
        <end position="172"/>
    </location>
</feature>
<dbReference type="InterPro" id="IPR029044">
    <property type="entry name" value="Nucleotide-diphossugar_trans"/>
</dbReference>
<dbReference type="InterPro" id="IPR050834">
    <property type="entry name" value="Glycosyltransf_2"/>
</dbReference>
<sequence length="340" mass="36011">MKATTHKTEMAMGAARGTVVIPAHNAARTLGVCLDALRAQGVPSSDFSLIVVDDASSDGTAAVASRSDVVVLAGPGTGPAAARNVGARAATGEVLVFLDADTVPEQGWLRELVAPLAEPEVVAVKGRYRSAQRSVLARFAQLEFEWKYARLERAERVDFVDTGTAAYRRNAFLGAGGFDEGFRASEDVDLAFRLAAAGAKIVFNPRAVVLHRHTEDLPGYFGKKVRAAYTRTLVYRRYPRKALGDSYTPPLMGLQIALTGATTVALPLALARFPLARTALCTALTGFVLSVLPMVRRSITSDPTLAPLVPALAFLRAFAQGIGAAGAFAQGMLQRRGDAA</sequence>
<accession>A0A6J4JK71</accession>
<dbReference type="PANTHER" id="PTHR43685:SF2">
    <property type="entry name" value="GLYCOSYLTRANSFERASE 2-LIKE DOMAIN-CONTAINING PROTEIN"/>
    <property type="match status" value="1"/>
</dbReference>
<dbReference type="InterPro" id="IPR001173">
    <property type="entry name" value="Glyco_trans_2-like"/>
</dbReference>
<dbReference type="AlphaFoldDB" id="A0A6J4JK71"/>
<dbReference type="Pfam" id="PF00535">
    <property type="entry name" value="Glycos_transf_2"/>
    <property type="match status" value="1"/>
</dbReference>
<proteinExistence type="predicted"/>
<reference evidence="2" key="1">
    <citation type="submission" date="2020-02" db="EMBL/GenBank/DDBJ databases">
        <authorList>
            <person name="Meier V. D."/>
        </authorList>
    </citation>
    <scope>NUCLEOTIDE SEQUENCE</scope>
    <source>
        <strain evidence="2">AVDCRST_MAG77</strain>
    </source>
</reference>
<protein>
    <submittedName>
        <fullName evidence="2">Glycosyltransferase</fullName>
    </submittedName>
</protein>
<name>A0A6J4JK71_9CHLR</name>
<dbReference type="GO" id="GO:0016740">
    <property type="term" value="F:transferase activity"/>
    <property type="evidence" value="ECO:0007669"/>
    <property type="project" value="UniProtKB-KW"/>
</dbReference>
<dbReference type="SUPFAM" id="SSF53448">
    <property type="entry name" value="Nucleotide-diphospho-sugar transferases"/>
    <property type="match status" value="1"/>
</dbReference>
<dbReference type="Gene3D" id="3.90.550.10">
    <property type="entry name" value="Spore Coat Polysaccharide Biosynthesis Protein SpsA, Chain A"/>
    <property type="match status" value="1"/>
</dbReference>